<feature type="domain" description="N-acetyltransferase" evidence="2">
    <location>
        <begin position="5"/>
        <end position="92"/>
    </location>
</feature>
<dbReference type="SUPFAM" id="SSF55729">
    <property type="entry name" value="Acyl-CoA N-acyltransferases (Nat)"/>
    <property type="match status" value="1"/>
</dbReference>
<dbReference type="PANTHER" id="PTHR31435">
    <property type="entry name" value="PROTEIN NATD1"/>
    <property type="match status" value="1"/>
</dbReference>
<dbReference type="PROSITE" id="PS51186">
    <property type="entry name" value="GNAT"/>
    <property type="match status" value="1"/>
</dbReference>
<comment type="caution">
    <text evidence="3">The sequence shown here is derived from an EMBL/GenBank/DDBJ whole genome shotgun (WGS) entry which is preliminary data.</text>
</comment>
<dbReference type="Proteomes" id="UP000767291">
    <property type="component" value="Unassembled WGS sequence"/>
</dbReference>
<organism evidence="3 4">
    <name type="scientific">Metaclostridioides mangenotii</name>
    <dbReference type="NCBI Taxonomy" id="1540"/>
    <lineage>
        <taxon>Bacteria</taxon>
        <taxon>Bacillati</taxon>
        <taxon>Bacillota</taxon>
        <taxon>Clostridia</taxon>
        <taxon>Peptostreptococcales</taxon>
        <taxon>Peptostreptococcaceae</taxon>
        <taxon>Metaclostridioides</taxon>
    </lineage>
</organism>
<evidence type="ECO:0000259" key="2">
    <source>
        <dbReference type="PROSITE" id="PS51729"/>
    </source>
</evidence>
<gene>
    <name evidence="3" type="ORF">J2Z43_002113</name>
</gene>
<name>A0ABS4ECP9_9FIRM</name>
<proteinExistence type="predicted"/>
<keyword evidence="4" id="KW-1185">Reference proteome</keyword>
<dbReference type="InterPro" id="IPR045057">
    <property type="entry name" value="Gcn5-rel_NAT"/>
</dbReference>
<sequence length="93" mass="10888">MIKYKFEETKNRFAAYHEGKEVGEITFTKAGDKVLIVDHTYVKEEYRGKSIANRLVKHIVDLAISQNKSIVPLCSFVRKEFGRNQEYQAIEYK</sequence>
<dbReference type="InterPro" id="IPR000182">
    <property type="entry name" value="GNAT_dom"/>
</dbReference>
<dbReference type="PROSITE" id="PS51729">
    <property type="entry name" value="GNAT_YJDJ"/>
    <property type="match status" value="1"/>
</dbReference>
<feature type="domain" description="N-acetyltransferase" evidence="1">
    <location>
        <begin position="1"/>
        <end position="93"/>
    </location>
</feature>
<dbReference type="InterPro" id="IPR016181">
    <property type="entry name" value="Acyl_CoA_acyltransferase"/>
</dbReference>
<dbReference type="Gene3D" id="3.40.630.30">
    <property type="match status" value="1"/>
</dbReference>
<dbReference type="CDD" id="cd04301">
    <property type="entry name" value="NAT_SF"/>
    <property type="match status" value="1"/>
</dbReference>
<accession>A0ABS4ECP9</accession>
<dbReference type="EMBL" id="JAGGJX010000004">
    <property type="protein sequence ID" value="MBP1855715.1"/>
    <property type="molecule type" value="Genomic_DNA"/>
</dbReference>
<reference evidence="3 4" key="1">
    <citation type="submission" date="2021-03" db="EMBL/GenBank/DDBJ databases">
        <title>Genomic Encyclopedia of Type Strains, Phase IV (KMG-IV): sequencing the most valuable type-strain genomes for metagenomic binning, comparative biology and taxonomic classification.</title>
        <authorList>
            <person name="Goeker M."/>
        </authorList>
    </citation>
    <scope>NUCLEOTIDE SEQUENCE [LARGE SCALE GENOMIC DNA]</scope>
    <source>
        <strain evidence="3 4">DSM 1289</strain>
    </source>
</reference>
<dbReference type="InterPro" id="IPR031165">
    <property type="entry name" value="GNAT_YJDJ"/>
</dbReference>
<evidence type="ECO:0000259" key="1">
    <source>
        <dbReference type="PROSITE" id="PS51186"/>
    </source>
</evidence>
<evidence type="ECO:0000313" key="3">
    <source>
        <dbReference type="EMBL" id="MBP1855715.1"/>
    </source>
</evidence>
<dbReference type="RefSeq" id="WP_209457124.1">
    <property type="nucleotide sequence ID" value="NZ_BAAACS010000004.1"/>
</dbReference>
<evidence type="ECO:0000313" key="4">
    <source>
        <dbReference type="Proteomes" id="UP000767291"/>
    </source>
</evidence>
<protein>
    <submittedName>
        <fullName evidence="3">GNAT family acetyltransferase</fullName>
    </submittedName>
</protein>
<dbReference type="Pfam" id="PF14542">
    <property type="entry name" value="Acetyltransf_CG"/>
    <property type="match status" value="1"/>
</dbReference>
<dbReference type="PANTHER" id="PTHR31435:SF10">
    <property type="entry name" value="BSR4717 PROTEIN"/>
    <property type="match status" value="1"/>
</dbReference>